<name>A0A7S1ACG1_NOCSC</name>
<evidence type="ECO:0000256" key="4">
    <source>
        <dbReference type="ARBA" id="ARBA00023136"/>
    </source>
</evidence>
<dbReference type="PANTHER" id="PTHR10231">
    <property type="entry name" value="NUCLEOTIDE-SUGAR TRANSMEMBRANE TRANSPORTER"/>
    <property type="match status" value="1"/>
</dbReference>
<keyword evidence="2 6" id="KW-0812">Transmembrane</keyword>
<feature type="transmembrane region" description="Helical" evidence="6">
    <location>
        <begin position="169"/>
        <end position="186"/>
    </location>
</feature>
<feature type="transmembrane region" description="Helical" evidence="6">
    <location>
        <begin position="234"/>
        <end position="254"/>
    </location>
</feature>
<protein>
    <submittedName>
        <fullName evidence="7">Uncharacterized protein</fullName>
    </submittedName>
</protein>
<evidence type="ECO:0000256" key="3">
    <source>
        <dbReference type="ARBA" id="ARBA00022989"/>
    </source>
</evidence>
<dbReference type="Pfam" id="PF04142">
    <property type="entry name" value="Nuc_sug_transp"/>
    <property type="match status" value="1"/>
</dbReference>
<organism evidence="7">
    <name type="scientific">Noctiluca scintillans</name>
    <name type="common">Sea sparkle</name>
    <name type="synonym">Red tide dinoflagellate</name>
    <dbReference type="NCBI Taxonomy" id="2966"/>
    <lineage>
        <taxon>Eukaryota</taxon>
        <taxon>Sar</taxon>
        <taxon>Alveolata</taxon>
        <taxon>Dinophyceae</taxon>
        <taxon>Noctilucales</taxon>
        <taxon>Noctilucaceae</taxon>
        <taxon>Noctiluca</taxon>
    </lineage>
</organism>
<dbReference type="GO" id="GO:0015165">
    <property type="term" value="F:pyrimidine nucleotide-sugar transmembrane transporter activity"/>
    <property type="evidence" value="ECO:0007669"/>
    <property type="project" value="InterPro"/>
</dbReference>
<feature type="transmembrane region" description="Helical" evidence="6">
    <location>
        <begin position="198"/>
        <end position="222"/>
    </location>
</feature>
<dbReference type="AlphaFoldDB" id="A0A7S1ACG1"/>
<evidence type="ECO:0000256" key="2">
    <source>
        <dbReference type="ARBA" id="ARBA00022692"/>
    </source>
</evidence>
<keyword evidence="3 6" id="KW-1133">Transmembrane helix</keyword>
<sequence>MSDSGLRLRGHRRDHKVPTAHQDESRREHRAVLWGVQVRWLVLAGLTLQTSWQVFIIKWTAVPTKSYLDSTCVFFSEMVKMILSILFLAYERGSLATALGELWSSSCKDVVEIMKLAVPSLAYSVQSNLLFFSLASLSAGVQQVTYQLKIVSAATLSALLLGKSLSLKQWLALILLVVGVLLVHLSEPRVSVSADSTLTAKTLLGLLAVVFASFLSGFAGVFMEWTLKNSSSIWLRNTQLGAWGCITSLVAAVYQDGEQLYKGGLMQGFTWDVFFMIFTFAFGGLMVAMVLKYADNILRQFSTALSLSLTTVISCVAFGENHLNATFFLGTLLAIVATFVYNDVL</sequence>
<feature type="transmembrane region" description="Helical" evidence="6">
    <location>
        <begin position="325"/>
        <end position="344"/>
    </location>
</feature>
<dbReference type="EMBL" id="HBFQ01033121">
    <property type="protein sequence ID" value="CAD8848926.1"/>
    <property type="molecule type" value="Transcribed_RNA"/>
</dbReference>
<dbReference type="InterPro" id="IPR037185">
    <property type="entry name" value="EmrE-like"/>
</dbReference>
<proteinExistence type="predicted"/>
<keyword evidence="4 6" id="KW-0472">Membrane</keyword>
<evidence type="ECO:0000313" key="7">
    <source>
        <dbReference type="EMBL" id="CAD8848926.1"/>
    </source>
</evidence>
<dbReference type="GO" id="GO:0000139">
    <property type="term" value="C:Golgi membrane"/>
    <property type="evidence" value="ECO:0007669"/>
    <property type="project" value="InterPro"/>
</dbReference>
<dbReference type="SUPFAM" id="SSF103481">
    <property type="entry name" value="Multidrug resistance efflux transporter EmrE"/>
    <property type="match status" value="1"/>
</dbReference>
<feature type="transmembrane region" description="Helical" evidence="6">
    <location>
        <begin position="274"/>
        <end position="294"/>
    </location>
</feature>
<feature type="transmembrane region" description="Helical" evidence="6">
    <location>
        <begin position="301"/>
        <end position="319"/>
    </location>
</feature>
<dbReference type="NCBIfam" id="TIGR00803">
    <property type="entry name" value="nst"/>
    <property type="match status" value="1"/>
</dbReference>
<dbReference type="InterPro" id="IPR007271">
    <property type="entry name" value="Nuc_sug_transpt"/>
</dbReference>
<evidence type="ECO:0000256" key="1">
    <source>
        <dbReference type="ARBA" id="ARBA00004141"/>
    </source>
</evidence>
<feature type="region of interest" description="Disordered" evidence="5">
    <location>
        <begin position="1"/>
        <end position="24"/>
    </location>
</feature>
<reference evidence="7" key="1">
    <citation type="submission" date="2021-01" db="EMBL/GenBank/DDBJ databases">
        <authorList>
            <person name="Corre E."/>
            <person name="Pelletier E."/>
            <person name="Niang G."/>
            <person name="Scheremetjew M."/>
            <person name="Finn R."/>
            <person name="Kale V."/>
            <person name="Holt S."/>
            <person name="Cochrane G."/>
            <person name="Meng A."/>
            <person name="Brown T."/>
            <person name="Cohen L."/>
        </authorList>
    </citation>
    <scope>NUCLEOTIDE SEQUENCE</scope>
</reference>
<evidence type="ECO:0000256" key="5">
    <source>
        <dbReference type="SAM" id="MobiDB-lite"/>
    </source>
</evidence>
<comment type="subcellular location">
    <subcellularLocation>
        <location evidence="1">Membrane</location>
        <topology evidence="1">Multi-pass membrane protein</topology>
    </subcellularLocation>
</comment>
<accession>A0A7S1ACG1</accession>
<evidence type="ECO:0000256" key="6">
    <source>
        <dbReference type="SAM" id="Phobius"/>
    </source>
</evidence>
<dbReference type="PIRSF" id="PIRSF005799">
    <property type="entry name" value="UDP-gal_transpt"/>
    <property type="match status" value="1"/>
</dbReference>
<gene>
    <name evidence="7" type="ORF">NSCI0253_LOCUS23276</name>
</gene>